<dbReference type="Proteomes" id="UP000019763">
    <property type="component" value="Unassembled WGS sequence"/>
</dbReference>
<sequence>MGMSTDWVRVVECEDLGADGSYLKELEYPVYFTDVTGGLKMKLSAWGPLPVAEAGKIVEAQWGTLGLRMRTGEGLAPVEGHSFLHTGPEPVVLLRMSPSFVSQNRTRYFVTVVKYASIALDSQTPAVLQHWLVTDEPDYPPVLVCRMVVKSGMPKALAWQRSPVAGVAILCMVTYDGLLRCYKVQQSAIPHEIVHQEWLVLKPQDAKFTCVDTLLDQPGGTGEAAAGLETAAGDRGPSHMYICLGTADGHVNFSFVDLATAQVQWRSVHFMKPGRVCCVAFMPAGSGYFFAAAMANGHLLVCDRRQGSAAVLMHLEYMSRPIESMLWPEAYGAIVSSQTEGMIFSLSMTETSRHHYLRSWPKPPVKRKPKHEAVPEAETAPMRPENAADHGKRATKRLSKRGSKRGNKQQLEDAHTDSESASERSSSDEQSATTESPEEAIPHLWRSLLSPAYRSELAVRTFENPSTCCAISGQYGAFSYDGGVGLDGALSRLDMKAYVEASMFQWSLVTPMTHDPTLASNPKPEPPVLIKEEDDADSTNRYTMPTTLLPPGHRSQDHRNGAVEGAFLSPSGPSVGAADASPANANAITSVMRTSDTKSPAHASESPRGAFDEESLDRGTLELLYRVLDRGILSAARDGIHILSSNYFDFDSGPLASLWPPVLGNILDIPDNVAITSITCCAGYDHDTHARPAFAYGSNFGLVHLHHFCTS</sequence>
<evidence type="ECO:0000256" key="1">
    <source>
        <dbReference type="SAM" id="MobiDB-lite"/>
    </source>
</evidence>
<evidence type="ECO:0000313" key="2">
    <source>
        <dbReference type="EMBL" id="EZG43803.1"/>
    </source>
</evidence>
<protein>
    <submittedName>
        <fullName evidence="2">Uncharacterized protein</fullName>
    </submittedName>
</protein>
<feature type="region of interest" description="Disordered" evidence="1">
    <location>
        <begin position="533"/>
        <end position="581"/>
    </location>
</feature>
<comment type="caution">
    <text evidence="2">The sequence shown here is derived from an EMBL/GenBank/DDBJ whole genome shotgun (WGS) entry which is preliminary data.</text>
</comment>
<dbReference type="Gene3D" id="2.130.10.10">
    <property type="entry name" value="YVTN repeat-like/Quinoprotein amine dehydrogenase"/>
    <property type="match status" value="1"/>
</dbReference>
<dbReference type="RefSeq" id="XP_011133013.1">
    <property type="nucleotide sequence ID" value="XM_011134711.1"/>
</dbReference>
<dbReference type="GeneID" id="22915506"/>
<keyword evidence="3" id="KW-1185">Reference proteome</keyword>
<feature type="region of interest" description="Disordered" evidence="1">
    <location>
        <begin position="593"/>
        <end position="613"/>
    </location>
</feature>
<accession>A0A023AZ88</accession>
<organism evidence="2 3">
    <name type="scientific">Gregarina niphandrodes</name>
    <name type="common">Septate eugregarine</name>
    <dbReference type="NCBI Taxonomy" id="110365"/>
    <lineage>
        <taxon>Eukaryota</taxon>
        <taxon>Sar</taxon>
        <taxon>Alveolata</taxon>
        <taxon>Apicomplexa</taxon>
        <taxon>Conoidasida</taxon>
        <taxon>Gregarinasina</taxon>
        <taxon>Eugregarinorida</taxon>
        <taxon>Gregarinidae</taxon>
        <taxon>Gregarina</taxon>
    </lineage>
</organism>
<feature type="region of interest" description="Disordered" evidence="1">
    <location>
        <begin position="355"/>
        <end position="443"/>
    </location>
</feature>
<proteinExistence type="predicted"/>
<reference evidence="2" key="1">
    <citation type="submission" date="2013-12" db="EMBL/GenBank/DDBJ databases">
        <authorList>
            <person name="Omoto C.K."/>
            <person name="Sibley D."/>
            <person name="Venepally P."/>
            <person name="Hadjithomas M."/>
            <person name="Karamycheva S."/>
            <person name="Brunk B."/>
            <person name="Roos D."/>
            <person name="Caler E."/>
            <person name="Lorenzi H."/>
        </authorList>
    </citation>
    <scope>NUCLEOTIDE SEQUENCE</scope>
</reference>
<dbReference type="VEuPathDB" id="CryptoDB:GNI_158100"/>
<name>A0A023AZ88_GRENI</name>
<evidence type="ECO:0000313" key="3">
    <source>
        <dbReference type="Proteomes" id="UP000019763"/>
    </source>
</evidence>
<dbReference type="InterPro" id="IPR015943">
    <property type="entry name" value="WD40/YVTN_repeat-like_dom_sf"/>
</dbReference>
<dbReference type="EMBL" id="AFNH02001176">
    <property type="protein sequence ID" value="EZG43803.1"/>
    <property type="molecule type" value="Genomic_DNA"/>
</dbReference>
<feature type="compositionally biased region" description="Basic residues" evidence="1">
    <location>
        <begin position="393"/>
        <end position="407"/>
    </location>
</feature>
<dbReference type="AlphaFoldDB" id="A0A023AZ88"/>
<dbReference type="InterPro" id="IPR036322">
    <property type="entry name" value="WD40_repeat_dom_sf"/>
</dbReference>
<gene>
    <name evidence="2" type="ORF">GNI_158100</name>
</gene>
<feature type="compositionally biased region" description="Basic and acidic residues" evidence="1">
    <location>
        <begin position="410"/>
        <end position="427"/>
    </location>
</feature>
<dbReference type="SUPFAM" id="SSF50978">
    <property type="entry name" value="WD40 repeat-like"/>
    <property type="match status" value="1"/>
</dbReference>